<reference evidence="9" key="1">
    <citation type="journal article" date="2023" name="Mol. Phylogenet. Evol.">
        <title>Genome-scale phylogeny and comparative genomics of the fungal order Sordariales.</title>
        <authorList>
            <person name="Hensen N."/>
            <person name="Bonometti L."/>
            <person name="Westerberg I."/>
            <person name="Brannstrom I.O."/>
            <person name="Guillou S."/>
            <person name="Cros-Aarteil S."/>
            <person name="Calhoun S."/>
            <person name="Haridas S."/>
            <person name="Kuo A."/>
            <person name="Mondo S."/>
            <person name="Pangilinan J."/>
            <person name="Riley R."/>
            <person name="LaButti K."/>
            <person name="Andreopoulos B."/>
            <person name="Lipzen A."/>
            <person name="Chen C."/>
            <person name="Yan M."/>
            <person name="Daum C."/>
            <person name="Ng V."/>
            <person name="Clum A."/>
            <person name="Steindorff A."/>
            <person name="Ohm R.A."/>
            <person name="Martin F."/>
            <person name="Silar P."/>
            <person name="Natvig D.O."/>
            <person name="Lalanne C."/>
            <person name="Gautier V."/>
            <person name="Ament-Velasquez S.L."/>
            <person name="Kruys A."/>
            <person name="Hutchinson M.I."/>
            <person name="Powell A.J."/>
            <person name="Barry K."/>
            <person name="Miller A.N."/>
            <person name="Grigoriev I.V."/>
            <person name="Debuchy R."/>
            <person name="Gladieux P."/>
            <person name="Hiltunen Thoren M."/>
            <person name="Johannesson H."/>
        </authorList>
    </citation>
    <scope>NUCLEOTIDE SEQUENCE</scope>
    <source>
        <strain evidence="9">SMH4131-1</strain>
    </source>
</reference>
<gene>
    <name evidence="9" type="ORF">B0T19DRAFT_416594</name>
</gene>
<evidence type="ECO:0000256" key="2">
    <source>
        <dbReference type="ARBA" id="ARBA00022692"/>
    </source>
</evidence>
<evidence type="ECO:0000256" key="5">
    <source>
        <dbReference type="ARBA" id="ARBA00038359"/>
    </source>
</evidence>
<reference evidence="9" key="2">
    <citation type="submission" date="2023-06" db="EMBL/GenBank/DDBJ databases">
        <authorList>
            <consortium name="Lawrence Berkeley National Laboratory"/>
            <person name="Haridas S."/>
            <person name="Hensen N."/>
            <person name="Bonometti L."/>
            <person name="Westerberg I."/>
            <person name="Brannstrom I.O."/>
            <person name="Guillou S."/>
            <person name="Cros-Aarteil S."/>
            <person name="Calhoun S."/>
            <person name="Kuo A."/>
            <person name="Mondo S."/>
            <person name="Pangilinan J."/>
            <person name="Riley R."/>
            <person name="Labutti K."/>
            <person name="Andreopoulos B."/>
            <person name="Lipzen A."/>
            <person name="Chen C."/>
            <person name="Yanf M."/>
            <person name="Daum C."/>
            <person name="Ng V."/>
            <person name="Clum A."/>
            <person name="Steindorff A."/>
            <person name="Ohm R."/>
            <person name="Martin F."/>
            <person name="Silar P."/>
            <person name="Natvig D."/>
            <person name="Lalanne C."/>
            <person name="Gautier V."/>
            <person name="Ament-Velasquez S.L."/>
            <person name="Kruys A."/>
            <person name="Hutchinson M.I."/>
            <person name="Powell A.J."/>
            <person name="Barry K."/>
            <person name="Miller A.N."/>
            <person name="Grigoriev I.V."/>
            <person name="Debuchy R."/>
            <person name="Gladieux P."/>
            <person name="Thoren M.H."/>
            <person name="Johannesson H."/>
        </authorList>
    </citation>
    <scope>NUCLEOTIDE SEQUENCE</scope>
    <source>
        <strain evidence="9">SMH4131-1</strain>
    </source>
</reference>
<dbReference type="Proteomes" id="UP001286456">
    <property type="component" value="Unassembled WGS sequence"/>
</dbReference>
<feature type="transmembrane region" description="Helical" evidence="7">
    <location>
        <begin position="99"/>
        <end position="123"/>
    </location>
</feature>
<evidence type="ECO:0000313" key="9">
    <source>
        <dbReference type="EMBL" id="KAK3332834.1"/>
    </source>
</evidence>
<dbReference type="InterPro" id="IPR049326">
    <property type="entry name" value="Rhodopsin_dom_fungi"/>
</dbReference>
<evidence type="ECO:0000313" key="10">
    <source>
        <dbReference type="Proteomes" id="UP001286456"/>
    </source>
</evidence>
<dbReference type="PANTHER" id="PTHR33048:SF42">
    <property type="entry name" value="INTEGRAL MEMBRANE PROTEIN"/>
    <property type="match status" value="1"/>
</dbReference>
<dbReference type="GO" id="GO:0016020">
    <property type="term" value="C:membrane"/>
    <property type="evidence" value="ECO:0007669"/>
    <property type="project" value="UniProtKB-SubCell"/>
</dbReference>
<feature type="domain" description="Rhodopsin" evidence="8">
    <location>
        <begin position="39"/>
        <end position="276"/>
    </location>
</feature>
<comment type="subcellular location">
    <subcellularLocation>
        <location evidence="1">Membrane</location>
        <topology evidence="1">Multi-pass membrane protein</topology>
    </subcellularLocation>
</comment>
<name>A0AAE0IX78_9PEZI</name>
<dbReference type="PANTHER" id="PTHR33048">
    <property type="entry name" value="PTH11-LIKE INTEGRAL MEMBRANE PROTEIN (AFU_ORTHOLOGUE AFUA_5G11245)"/>
    <property type="match status" value="1"/>
</dbReference>
<organism evidence="9 10">
    <name type="scientific">Cercophora scortea</name>
    <dbReference type="NCBI Taxonomy" id="314031"/>
    <lineage>
        <taxon>Eukaryota</taxon>
        <taxon>Fungi</taxon>
        <taxon>Dikarya</taxon>
        <taxon>Ascomycota</taxon>
        <taxon>Pezizomycotina</taxon>
        <taxon>Sordariomycetes</taxon>
        <taxon>Sordariomycetidae</taxon>
        <taxon>Sordariales</taxon>
        <taxon>Lasiosphaeriaceae</taxon>
        <taxon>Cercophora</taxon>
    </lineage>
</organism>
<dbReference type="EMBL" id="JAUEPO010000002">
    <property type="protein sequence ID" value="KAK3332834.1"/>
    <property type="molecule type" value="Genomic_DNA"/>
</dbReference>
<keyword evidence="2 7" id="KW-0812">Transmembrane</keyword>
<feature type="transmembrane region" description="Helical" evidence="7">
    <location>
        <begin position="215"/>
        <end position="233"/>
    </location>
</feature>
<feature type="region of interest" description="Disordered" evidence="6">
    <location>
        <begin position="311"/>
        <end position="332"/>
    </location>
</feature>
<comment type="caution">
    <text evidence="9">The sequence shown here is derived from an EMBL/GenBank/DDBJ whole genome shotgun (WGS) entry which is preliminary data.</text>
</comment>
<feature type="transmembrane region" description="Helical" evidence="7">
    <location>
        <begin position="135"/>
        <end position="161"/>
    </location>
</feature>
<feature type="transmembrane region" description="Helical" evidence="7">
    <location>
        <begin position="55"/>
        <end position="79"/>
    </location>
</feature>
<keyword evidence="10" id="KW-1185">Reference proteome</keyword>
<comment type="similarity">
    <text evidence="5">Belongs to the SAT4 family.</text>
</comment>
<evidence type="ECO:0000256" key="1">
    <source>
        <dbReference type="ARBA" id="ARBA00004141"/>
    </source>
</evidence>
<feature type="transmembrane region" description="Helical" evidence="7">
    <location>
        <begin position="181"/>
        <end position="203"/>
    </location>
</feature>
<evidence type="ECO:0000256" key="7">
    <source>
        <dbReference type="SAM" id="Phobius"/>
    </source>
</evidence>
<evidence type="ECO:0000256" key="6">
    <source>
        <dbReference type="SAM" id="MobiDB-lite"/>
    </source>
</evidence>
<feature type="transmembrane region" description="Helical" evidence="7">
    <location>
        <begin position="253"/>
        <end position="276"/>
    </location>
</feature>
<evidence type="ECO:0000256" key="3">
    <source>
        <dbReference type="ARBA" id="ARBA00022989"/>
    </source>
</evidence>
<dbReference type="Pfam" id="PF20684">
    <property type="entry name" value="Fung_rhodopsin"/>
    <property type="match status" value="1"/>
</dbReference>
<sequence>MADAAPVTALPPPSGENNSGELIRSLAAVGCLSLVFMILRFFCKMRYAKGFGVDDAILALGFACLIASIVLECISTQYGMGMHIWEIVDFAALAVANKYLFVGEFFGIIGIAFAKTSFCLTLLRLAVKPWHRILIWTCAVTINLFMWPCAITFFVGCVPLAKKFDPSVPGTCVDNEPIVHFAVFAGVWSAMTDFILAIFPWFLVWNLQMRRVERFGVCICMSIGVLSGIFAIIKSASLIPSLEDYTYKSTPLLIWSSTELGIVIMASSIPFLRLFYKELRTMTSSGFSRGKSAYAKSSDYNMKNMSGFNKMDNSHSASGSKNRTHVETTKDLDDSSDKSILAVDVRDGHRIVRTDEVTVERTLATKDLEGQPHAY</sequence>
<accession>A0AAE0IX78</accession>
<keyword evidence="3 7" id="KW-1133">Transmembrane helix</keyword>
<evidence type="ECO:0000259" key="8">
    <source>
        <dbReference type="Pfam" id="PF20684"/>
    </source>
</evidence>
<proteinExistence type="inferred from homology"/>
<evidence type="ECO:0000256" key="4">
    <source>
        <dbReference type="ARBA" id="ARBA00023136"/>
    </source>
</evidence>
<protein>
    <recommendedName>
        <fullName evidence="8">Rhodopsin domain-containing protein</fullName>
    </recommendedName>
</protein>
<feature type="transmembrane region" description="Helical" evidence="7">
    <location>
        <begin position="22"/>
        <end position="43"/>
    </location>
</feature>
<dbReference type="AlphaFoldDB" id="A0AAE0IX78"/>
<keyword evidence="4 7" id="KW-0472">Membrane</keyword>
<dbReference type="InterPro" id="IPR052337">
    <property type="entry name" value="SAT4-like"/>
</dbReference>